<proteinExistence type="predicted"/>
<protein>
    <submittedName>
        <fullName evidence="1">Uncharacterized protein</fullName>
    </submittedName>
</protein>
<dbReference type="Proteomes" id="UP001552527">
    <property type="component" value="Unassembled WGS sequence"/>
</dbReference>
<dbReference type="EMBL" id="JBFATE010000017">
    <property type="protein sequence ID" value="MEV5249610.1"/>
    <property type="molecule type" value="Genomic_DNA"/>
</dbReference>
<organism evidence="1 2">
    <name type="scientific">Streptomyces werraensis</name>
    <dbReference type="NCBI Taxonomy" id="68284"/>
    <lineage>
        <taxon>Bacteria</taxon>
        <taxon>Bacillati</taxon>
        <taxon>Actinomycetota</taxon>
        <taxon>Actinomycetes</taxon>
        <taxon>Kitasatosporales</taxon>
        <taxon>Streptomycetaceae</taxon>
        <taxon>Streptomyces</taxon>
    </lineage>
</organism>
<sequence>MSDPKPSSTSRRCHHCHRPVFGTASRCPDCRKLRRAPDRAYRQELADALFPPAARAALLGRIASGEHITDVCADLGITVNRARGYGTYAPAWSRALDLALTASRDPALDHGTAMAYRHGRCRCPQCRAAKNATRA</sequence>
<evidence type="ECO:0000313" key="1">
    <source>
        <dbReference type="EMBL" id="MEV5249610.1"/>
    </source>
</evidence>
<keyword evidence="2" id="KW-1185">Reference proteome</keyword>
<reference evidence="1 2" key="1">
    <citation type="submission" date="2024-06" db="EMBL/GenBank/DDBJ databases">
        <title>The Natural Products Discovery Center: Release of the First 8490 Sequenced Strains for Exploring Actinobacteria Biosynthetic Diversity.</title>
        <authorList>
            <person name="Kalkreuter E."/>
            <person name="Kautsar S.A."/>
            <person name="Yang D."/>
            <person name="Bader C.D."/>
            <person name="Teijaro C.N."/>
            <person name="Fluegel L."/>
            <person name="Davis C.M."/>
            <person name="Simpson J.R."/>
            <person name="Lauterbach L."/>
            <person name="Steele A.D."/>
            <person name="Gui C."/>
            <person name="Meng S."/>
            <person name="Li G."/>
            <person name="Viehrig K."/>
            <person name="Ye F."/>
            <person name="Su P."/>
            <person name="Kiefer A.F."/>
            <person name="Nichols A."/>
            <person name="Cepeda A.J."/>
            <person name="Yan W."/>
            <person name="Fan B."/>
            <person name="Jiang Y."/>
            <person name="Adhikari A."/>
            <person name="Zheng C.-J."/>
            <person name="Schuster L."/>
            <person name="Cowan T.M."/>
            <person name="Smanski M.J."/>
            <person name="Chevrette M.G."/>
            <person name="De Carvalho L.P.S."/>
            <person name="Shen B."/>
        </authorList>
    </citation>
    <scope>NUCLEOTIDE SEQUENCE [LARGE SCALE GENOMIC DNA]</scope>
    <source>
        <strain evidence="1 2">NPDC052768</strain>
    </source>
</reference>
<gene>
    <name evidence="1" type="ORF">AB0K95_30780</name>
</gene>
<comment type="caution">
    <text evidence="1">The sequence shown here is derived from an EMBL/GenBank/DDBJ whole genome shotgun (WGS) entry which is preliminary data.</text>
</comment>
<evidence type="ECO:0000313" key="2">
    <source>
        <dbReference type="Proteomes" id="UP001552527"/>
    </source>
</evidence>
<name>A0ABV3JN69_9ACTN</name>
<dbReference type="RefSeq" id="WP_364026929.1">
    <property type="nucleotide sequence ID" value="NZ_JBFATD010000026.1"/>
</dbReference>
<accession>A0ABV3JN69</accession>